<evidence type="ECO:0000313" key="3">
    <source>
        <dbReference type="EMBL" id="QXQ16004.1"/>
    </source>
</evidence>
<dbReference type="InterPro" id="IPR013762">
    <property type="entry name" value="Integrase-like_cat_sf"/>
</dbReference>
<proteinExistence type="predicted"/>
<keyword evidence="1" id="KW-0233">DNA recombination</keyword>
<dbReference type="Proteomes" id="UP000887023">
    <property type="component" value="Chromosome"/>
</dbReference>
<dbReference type="RefSeq" id="WP_083530293.1">
    <property type="nucleotide sequence ID" value="NZ_CBCRUZ010000007.1"/>
</dbReference>
<dbReference type="SUPFAM" id="SSF56349">
    <property type="entry name" value="DNA breaking-rejoining enzymes"/>
    <property type="match status" value="1"/>
</dbReference>
<reference evidence="3" key="1">
    <citation type="submission" date="2021-07" db="EMBL/GenBank/DDBJ databases">
        <title>Candidatus Kaistella beijingensis sp. nov. isolated from a municipal wastewater treatment plant is involved in sludge foaming.</title>
        <authorList>
            <person name="Song Y."/>
            <person name="Liu S.-J."/>
        </authorList>
    </citation>
    <scope>NUCLEOTIDE SEQUENCE</scope>
    <source>
        <strain evidence="3">DSM 43998</strain>
    </source>
</reference>
<dbReference type="PROSITE" id="PS51898">
    <property type="entry name" value="TYR_RECOMBINASE"/>
    <property type="match status" value="1"/>
</dbReference>
<dbReference type="EMBL" id="CP079105">
    <property type="protein sequence ID" value="QXQ16004.1"/>
    <property type="molecule type" value="Genomic_DNA"/>
</dbReference>
<dbReference type="Pfam" id="PF00589">
    <property type="entry name" value="Phage_integrase"/>
    <property type="match status" value="1"/>
</dbReference>
<feature type="domain" description="Tyr recombinase" evidence="2">
    <location>
        <begin position="1"/>
        <end position="205"/>
    </location>
</feature>
<sequence length="213" mass="22991">MERPSPTLTIDAAFGRRRPIGRYRASIGTSAHLRQSLVGFRTEAPGRIAALSGDGATDADLCLGVREIATVEHCGRAQLGCPPIVEGPTKSKAGRRSIPIPTLLIPLLKARIDGRPNDEPAITSPKGSRLGLENWERAVDWRKQVVALVRPTLRVHDLRHTYASLARSAGADLTLLQVTMGHTSITVTAHTYADLYDSDLDRVADALDGLGFD</sequence>
<evidence type="ECO:0000256" key="1">
    <source>
        <dbReference type="ARBA" id="ARBA00023172"/>
    </source>
</evidence>
<gene>
    <name evidence="3" type="ORF">KV203_16560</name>
</gene>
<evidence type="ECO:0000259" key="2">
    <source>
        <dbReference type="PROSITE" id="PS51898"/>
    </source>
</evidence>
<evidence type="ECO:0000313" key="4">
    <source>
        <dbReference type="Proteomes" id="UP000887023"/>
    </source>
</evidence>
<dbReference type="InterPro" id="IPR002104">
    <property type="entry name" value="Integrase_catalytic"/>
</dbReference>
<dbReference type="Gene3D" id="1.10.443.10">
    <property type="entry name" value="Intergrase catalytic core"/>
    <property type="match status" value="1"/>
</dbReference>
<organism evidence="3 4">
    <name type="scientific">Skermania pinensis</name>
    <dbReference type="NCBI Taxonomy" id="39122"/>
    <lineage>
        <taxon>Bacteria</taxon>
        <taxon>Bacillati</taxon>
        <taxon>Actinomycetota</taxon>
        <taxon>Actinomycetes</taxon>
        <taxon>Mycobacteriales</taxon>
        <taxon>Gordoniaceae</taxon>
        <taxon>Skermania</taxon>
    </lineage>
</organism>
<keyword evidence="4" id="KW-1185">Reference proteome</keyword>
<dbReference type="InterPro" id="IPR011010">
    <property type="entry name" value="DNA_brk_join_enz"/>
</dbReference>
<protein>
    <submittedName>
        <fullName evidence="3">Tyrosine-type recombinase/integrase</fullName>
    </submittedName>
</protein>
<name>A0ABX8SDN9_9ACTN</name>
<accession>A0ABX8SDN9</accession>